<feature type="compositionally biased region" description="Low complexity" evidence="1">
    <location>
        <begin position="225"/>
        <end position="235"/>
    </location>
</feature>
<protein>
    <submittedName>
        <fullName evidence="2">Uncharacterized protein</fullName>
    </submittedName>
</protein>
<gene>
    <name evidence="2" type="ORF">AVDCRST_MAG88-3469</name>
</gene>
<feature type="compositionally biased region" description="Basic residues" evidence="1">
    <location>
        <begin position="102"/>
        <end position="121"/>
    </location>
</feature>
<feature type="compositionally biased region" description="Basic residues" evidence="1">
    <location>
        <begin position="26"/>
        <end position="38"/>
    </location>
</feature>
<reference evidence="2" key="1">
    <citation type="submission" date="2020-02" db="EMBL/GenBank/DDBJ databases">
        <authorList>
            <person name="Meier V. D."/>
        </authorList>
    </citation>
    <scope>NUCLEOTIDE SEQUENCE</scope>
    <source>
        <strain evidence="2">AVDCRST_MAG88</strain>
    </source>
</reference>
<organism evidence="2">
    <name type="scientific">uncultured Thermomicrobiales bacterium</name>
    <dbReference type="NCBI Taxonomy" id="1645740"/>
    <lineage>
        <taxon>Bacteria</taxon>
        <taxon>Pseudomonadati</taxon>
        <taxon>Thermomicrobiota</taxon>
        <taxon>Thermomicrobia</taxon>
        <taxon>Thermomicrobiales</taxon>
        <taxon>environmental samples</taxon>
    </lineage>
</organism>
<feature type="non-terminal residue" evidence="2">
    <location>
        <position position="1"/>
    </location>
</feature>
<name>A0A6J4VKV5_9BACT</name>
<evidence type="ECO:0000313" key="2">
    <source>
        <dbReference type="EMBL" id="CAA9582133.1"/>
    </source>
</evidence>
<feature type="region of interest" description="Disordered" evidence="1">
    <location>
        <begin position="1"/>
        <end position="246"/>
    </location>
</feature>
<dbReference type="AlphaFoldDB" id="A0A6J4VKV5"/>
<dbReference type="EMBL" id="CADCWM010000837">
    <property type="protein sequence ID" value="CAA9582133.1"/>
    <property type="molecule type" value="Genomic_DNA"/>
</dbReference>
<evidence type="ECO:0000256" key="1">
    <source>
        <dbReference type="SAM" id="MobiDB-lite"/>
    </source>
</evidence>
<sequence>QRGRSPRADAEPPAGAPVRPGDDRARRRRRARQGRARPPRGDARPRPGGGRDGGLRARSAACRAGGVGRGDAERGGPGRAARPAPLSLRAGAGDGAPVRPLGRCRARPGLVHHRALPRARRAAPLPPRPHYRRRDARRNVPPPGRLRRAGGGWSRARLGAGAVAGGGVAEDDGRVGAATQRPLRRLFHAGGRGRPPAQRGLGPGADGARSRRLRRPARHPPPPGVARRLAPLCPRARARRRARRPV</sequence>
<feature type="compositionally biased region" description="Basic and acidic residues" evidence="1">
    <location>
        <begin position="1"/>
        <end position="10"/>
    </location>
</feature>
<proteinExistence type="predicted"/>
<feature type="compositionally biased region" description="Low complexity" evidence="1">
    <location>
        <begin position="79"/>
        <end position="91"/>
    </location>
</feature>
<feature type="compositionally biased region" description="Basic residues" evidence="1">
    <location>
        <begin position="236"/>
        <end position="246"/>
    </location>
</feature>
<feature type="non-terminal residue" evidence="2">
    <location>
        <position position="246"/>
    </location>
</feature>
<accession>A0A6J4VKV5</accession>